<dbReference type="InterPro" id="IPR036291">
    <property type="entry name" value="NAD(P)-bd_dom_sf"/>
</dbReference>
<dbReference type="PRINTS" id="PR00081">
    <property type="entry name" value="GDHRDH"/>
</dbReference>
<evidence type="ECO:0000256" key="2">
    <source>
        <dbReference type="ARBA" id="ARBA00023002"/>
    </source>
</evidence>
<evidence type="ECO:0000313" key="4">
    <source>
        <dbReference type="EMBL" id="TMR06716.1"/>
    </source>
</evidence>
<dbReference type="PRINTS" id="PR00080">
    <property type="entry name" value="SDRFAMILY"/>
</dbReference>
<dbReference type="PANTHER" id="PTHR42760:SF133">
    <property type="entry name" value="3-OXOACYL-[ACYL-CARRIER-PROTEIN] REDUCTASE"/>
    <property type="match status" value="1"/>
</dbReference>
<gene>
    <name evidence="4" type="ORF">ETD86_52430</name>
</gene>
<proteinExistence type="inferred from homology"/>
<dbReference type="InterPro" id="IPR002347">
    <property type="entry name" value="SDR_fam"/>
</dbReference>
<comment type="caution">
    <text evidence="4">The sequence shown here is derived from an EMBL/GenBank/DDBJ whole genome shotgun (WGS) entry which is preliminary data.</text>
</comment>
<dbReference type="PROSITE" id="PS00061">
    <property type="entry name" value="ADH_SHORT"/>
    <property type="match status" value="1"/>
</dbReference>
<dbReference type="SUPFAM" id="SSF51735">
    <property type="entry name" value="NAD(P)-binding Rossmann-fold domains"/>
    <property type="match status" value="1"/>
</dbReference>
<dbReference type="PANTHER" id="PTHR42760">
    <property type="entry name" value="SHORT-CHAIN DEHYDROGENASES/REDUCTASES FAMILY MEMBER"/>
    <property type="match status" value="1"/>
</dbReference>
<evidence type="ECO:0000259" key="3">
    <source>
        <dbReference type="SMART" id="SM00822"/>
    </source>
</evidence>
<keyword evidence="2" id="KW-0560">Oxidoreductase</keyword>
<dbReference type="InterPro" id="IPR020904">
    <property type="entry name" value="Sc_DH/Rdtase_CS"/>
</dbReference>
<dbReference type="Pfam" id="PF13561">
    <property type="entry name" value="adh_short_C2"/>
    <property type="match status" value="1"/>
</dbReference>
<dbReference type="SMART" id="SM00822">
    <property type="entry name" value="PKS_KR"/>
    <property type="match status" value="1"/>
</dbReference>
<dbReference type="RefSeq" id="WP_138674075.1">
    <property type="nucleotide sequence ID" value="NZ_VCKY01000406.1"/>
</dbReference>
<dbReference type="EMBL" id="VCKY01000406">
    <property type="protein sequence ID" value="TMR06716.1"/>
    <property type="molecule type" value="Genomic_DNA"/>
</dbReference>
<comment type="similarity">
    <text evidence="1">Belongs to the short-chain dehydrogenases/reductases (SDR) family.</text>
</comment>
<dbReference type="FunFam" id="3.40.50.720:FF:000084">
    <property type="entry name" value="Short-chain dehydrogenase reductase"/>
    <property type="match status" value="1"/>
</dbReference>
<dbReference type="AlphaFoldDB" id="A0A5S4EV40"/>
<accession>A0A5S4EV40</accession>
<keyword evidence="5" id="KW-1185">Reference proteome</keyword>
<protein>
    <submittedName>
        <fullName evidence="4">SDR family oxidoreductase</fullName>
    </submittedName>
</protein>
<dbReference type="Proteomes" id="UP000309128">
    <property type="component" value="Unassembled WGS sequence"/>
</dbReference>
<evidence type="ECO:0000313" key="5">
    <source>
        <dbReference type="Proteomes" id="UP000309128"/>
    </source>
</evidence>
<sequence length="242" mass="25523">MDIRLDGKTALVTGGTRGIGRAVTLGLARAGADVCACYRTESDAVESLARELKTTGGDHRLIKADVADPAEVTRLIEECGSAFGHLDVVVSNAGAISHIPFPDLELDEWRRIIDTNLTGAFTVTQQALPLLRPGSSLIYIGSKVAMVGLPLRAHYTASKAALVGFARTLCKELGPQGIRVNVVAPGIIDTTDLPSERTAQYQRIISLGRLGRPEEIAGVVAFLASDLASYITGETINVDGGT</sequence>
<dbReference type="NCBIfam" id="NF009466">
    <property type="entry name" value="PRK12826.1-2"/>
    <property type="match status" value="1"/>
</dbReference>
<name>A0A5S4EV40_9ACTN</name>
<dbReference type="OrthoDB" id="286404at2"/>
<feature type="domain" description="Ketoreductase" evidence="3">
    <location>
        <begin position="8"/>
        <end position="190"/>
    </location>
</feature>
<dbReference type="Gene3D" id="3.40.50.720">
    <property type="entry name" value="NAD(P)-binding Rossmann-like Domain"/>
    <property type="match status" value="1"/>
</dbReference>
<evidence type="ECO:0000256" key="1">
    <source>
        <dbReference type="ARBA" id="ARBA00006484"/>
    </source>
</evidence>
<dbReference type="GO" id="GO:0016616">
    <property type="term" value="F:oxidoreductase activity, acting on the CH-OH group of donors, NAD or NADP as acceptor"/>
    <property type="evidence" value="ECO:0007669"/>
    <property type="project" value="TreeGrafter"/>
</dbReference>
<organism evidence="4 5">
    <name type="scientific">Nonomuraea turkmeniaca</name>
    <dbReference type="NCBI Taxonomy" id="103838"/>
    <lineage>
        <taxon>Bacteria</taxon>
        <taxon>Bacillati</taxon>
        <taxon>Actinomycetota</taxon>
        <taxon>Actinomycetes</taxon>
        <taxon>Streptosporangiales</taxon>
        <taxon>Streptosporangiaceae</taxon>
        <taxon>Nonomuraea</taxon>
    </lineage>
</organism>
<dbReference type="InterPro" id="IPR057326">
    <property type="entry name" value="KR_dom"/>
</dbReference>
<reference evidence="4 5" key="1">
    <citation type="submission" date="2019-05" db="EMBL/GenBank/DDBJ databases">
        <title>Draft genome sequence of Nonomuraea turkmeniaca DSM 43926.</title>
        <authorList>
            <person name="Saricaoglu S."/>
            <person name="Isik K."/>
        </authorList>
    </citation>
    <scope>NUCLEOTIDE SEQUENCE [LARGE SCALE GENOMIC DNA]</scope>
    <source>
        <strain evidence="4 5">DSM 43926</strain>
    </source>
</reference>